<dbReference type="InterPro" id="IPR001647">
    <property type="entry name" value="HTH_TetR"/>
</dbReference>
<name>A0ABY1QIM7_9SPHN</name>
<dbReference type="SUPFAM" id="SSF48498">
    <property type="entry name" value="Tetracyclin repressor-like, C-terminal domain"/>
    <property type="match status" value="1"/>
</dbReference>
<gene>
    <name evidence="6" type="ORF">SAMN06296065_106200</name>
</gene>
<dbReference type="Gene3D" id="1.10.357.10">
    <property type="entry name" value="Tetracycline Repressor, domain 2"/>
    <property type="match status" value="1"/>
</dbReference>
<dbReference type="SUPFAM" id="SSF46689">
    <property type="entry name" value="Homeodomain-like"/>
    <property type="match status" value="1"/>
</dbReference>
<evidence type="ECO:0000256" key="2">
    <source>
        <dbReference type="ARBA" id="ARBA00023125"/>
    </source>
</evidence>
<proteinExistence type="predicted"/>
<keyword evidence="3" id="KW-0804">Transcription</keyword>
<dbReference type="Gene3D" id="1.10.10.60">
    <property type="entry name" value="Homeodomain-like"/>
    <property type="match status" value="1"/>
</dbReference>
<dbReference type="PROSITE" id="PS50977">
    <property type="entry name" value="HTH_TETR_2"/>
    <property type="match status" value="1"/>
</dbReference>
<dbReference type="EMBL" id="FXUI01000006">
    <property type="protein sequence ID" value="SMP72329.1"/>
    <property type="molecule type" value="Genomic_DNA"/>
</dbReference>
<organism evidence="6 7">
    <name type="scientific">Novosphingobium panipatense</name>
    <dbReference type="NCBI Taxonomy" id="428991"/>
    <lineage>
        <taxon>Bacteria</taxon>
        <taxon>Pseudomonadati</taxon>
        <taxon>Pseudomonadota</taxon>
        <taxon>Alphaproteobacteria</taxon>
        <taxon>Sphingomonadales</taxon>
        <taxon>Sphingomonadaceae</taxon>
        <taxon>Novosphingobium</taxon>
    </lineage>
</organism>
<dbReference type="InterPro" id="IPR009057">
    <property type="entry name" value="Homeodomain-like_sf"/>
</dbReference>
<evidence type="ECO:0000256" key="3">
    <source>
        <dbReference type="ARBA" id="ARBA00023163"/>
    </source>
</evidence>
<feature type="DNA-binding region" description="H-T-H motif" evidence="4">
    <location>
        <begin position="67"/>
        <end position="86"/>
    </location>
</feature>
<keyword evidence="7" id="KW-1185">Reference proteome</keyword>
<feature type="domain" description="HTH tetR-type" evidence="5">
    <location>
        <begin position="44"/>
        <end position="104"/>
    </location>
</feature>
<dbReference type="Proteomes" id="UP001157910">
    <property type="component" value="Unassembled WGS sequence"/>
</dbReference>
<evidence type="ECO:0000313" key="7">
    <source>
        <dbReference type="Proteomes" id="UP001157910"/>
    </source>
</evidence>
<protein>
    <submittedName>
        <fullName evidence="6">Transcriptional regulator, TetR family</fullName>
    </submittedName>
</protein>
<dbReference type="InterPro" id="IPR036271">
    <property type="entry name" value="Tet_transcr_reg_TetR-rel_C_sf"/>
</dbReference>
<accession>A0ABY1QIM7</accession>
<reference evidence="6 7" key="1">
    <citation type="submission" date="2017-05" db="EMBL/GenBank/DDBJ databases">
        <authorList>
            <person name="Varghese N."/>
            <person name="Submissions S."/>
        </authorList>
    </citation>
    <scope>NUCLEOTIDE SEQUENCE [LARGE SCALE GENOMIC DNA]</scope>
    <source>
        <strain evidence="6 7">SM16</strain>
    </source>
</reference>
<dbReference type="PANTHER" id="PTHR47506:SF1">
    <property type="entry name" value="HTH-TYPE TRANSCRIPTIONAL REGULATOR YJDC"/>
    <property type="match status" value="1"/>
</dbReference>
<keyword evidence="1" id="KW-0805">Transcription regulation</keyword>
<comment type="caution">
    <text evidence="6">The sequence shown here is derived from an EMBL/GenBank/DDBJ whole genome shotgun (WGS) entry which is preliminary data.</text>
</comment>
<dbReference type="Pfam" id="PF00440">
    <property type="entry name" value="TetR_N"/>
    <property type="match status" value="1"/>
</dbReference>
<evidence type="ECO:0000256" key="4">
    <source>
        <dbReference type="PROSITE-ProRule" id="PRU00335"/>
    </source>
</evidence>
<evidence type="ECO:0000259" key="5">
    <source>
        <dbReference type="PROSITE" id="PS50977"/>
    </source>
</evidence>
<evidence type="ECO:0000256" key="1">
    <source>
        <dbReference type="ARBA" id="ARBA00023015"/>
    </source>
</evidence>
<sequence>MLRCRFHDSRVTLDSARARTYLPPGMKCSASTAAPPSVRGRPREFDPDEALAAALRVFWARGYEGASMAELTEAMGITKPSLYACFGNKEALFKKALDLYERDKLAYIGKALEAPTARGVAERLLNGAVATHCGDSDPHGCLGVISTVVCAAEADSIRADVIKRRASSEAAVVKRFEQARRDGDLPDSVCPTKLASCLTTLLQGLAVKAQGGAQPEELQGSIDTFLAMWPGR</sequence>
<dbReference type="PANTHER" id="PTHR47506">
    <property type="entry name" value="TRANSCRIPTIONAL REGULATORY PROTEIN"/>
    <property type="match status" value="1"/>
</dbReference>
<evidence type="ECO:0000313" key="6">
    <source>
        <dbReference type="EMBL" id="SMP72329.1"/>
    </source>
</evidence>
<dbReference type="PRINTS" id="PR00455">
    <property type="entry name" value="HTHTETR"/>
</dbReference>
<keyword evidence="2 4" id="KW-0238">DNA-binding</keyword>